<evidence type="ECO:0000256" key="2">
    <source>
        <dbReference type="ARBA" id="ARBA00022598"/>
    </source>
</evidence>
<dbReference type="GO" id="GO:0016405">
    <property type="term" value="F:CoA-ligase activity"/>
    <property type="evidence" value="ECO:0007669"/>
    <property type="project" value="TreeGrafter"/>
</dbReference>
<dbReference type="OrthoDB" id="9801302at2"/>
<dbReference type="AlphaFoldDB" id="A0A1M7SH96"/>
<dbReference type="InterPro" id="IPR000873">
    <property type="entry name" value="AMP-dep_synth/lig_dom"/>
</dbReference>
<name>A0A1M7SH96_9BACT</name>
<dbReference type="PANTHER" id="PTHR24096">
    <property type="entry name" value="LONG-CHAIN-FATTY-ACID--COA LIGASE"/>
    <property type="match status" value="1"/>
</dbReference>
<keyword evidence="2" id="KW-0436">Ligase</keyword>
<dbReference type="InterPro" id="IPR045851">
    <property type="entry name" value="AMP-bd_C_sf"/>
</dbReference>
<dbReference type="Pfam" id="PF00501">
    <property type="entry name" value="AMP-binding"/>
    <property type="match status" value="1"/>
</dbReference>
<keyword evidence="6" id="KW-1185">Reference proteome</keyword>
<evidence type="ECO:0000259" key="3">
    <source>
        <dbReference type="Pfam" id="PF00501"/>
    </source>
</evidence>
<proteinExistence type="inferred from homology"/>
<gene>
    <name evidence="5" type="ORF">SAMN02745728_00957</name>
</gene>
<dbReference type="Gene3D" id="3.30.300.30">
    <property type="match status" value="1"/>
</dbReference>
<evidence type="ECO:0000313" key="6">
    <source>
        <dbReference type="Proteomes" id="UP000186469"/>
    </source>
</evidence>
<dbReference type="EMBL" id="FRDI01000003">
    <property type="protein sequence ID" value="SHN57834.1"/>
    <property type="molecule type" value="Genomic_DNA"/>
</dbReference>
<dbReference type="Gene3D" id="2.30.38.10">
    <property type="entry name" value="Luciferase, Domain 3"/>
    <property type="match status" value="1"/>
</dbReference>
<comment type="similarity">
    <text evidence="1">Belongs to the ATP-dependent AMP-binding enzyme family.</text>
</comment>
<dbReference type="Proteomes" id="UP000186469">
    <property type="component" value="Unassembled WGS sequence"/>
</dbReference>
<dbReference type="Gene3D" id="3.40.50.980">
    <property type="match status" value="2"/>
</dbReference>
<evidence type="ECO:0000259" key="4">
    <source>
        <dbReference type="Pfam" id="PF13193"/>
    </source>
</evidence>
<dbReference type="InterPro" id="IPR025110">
    <property type="entry name" value="AMP-bd_C"/>
</dbReference>
<feature type="domain" description="AMP-dependent synthetase/ligase" evidence="3">
    <location>
        <begin position="29"/>
        <end position="416"/>
    </location>
</feature>
<dbReference type="Pfam" id="PF13193">
    <property type="entry name" value="AMP-binding_C"/>
    <property type="match status" value="1"/>
</dbReference>
<dbReference type="PANTHER" id="PTHR24096:SF149">
    <property type="entry name" value="AMP-BINDING DOMAIN-CONTAINING PROTEIN-RELATED"/>
    <property type="match status" value="1"/>
</dbReference>
<dbReference type="InterPro" id="IPR020845">
    <property type="entry name" value="AMP-binding_CS"/>
</dbReference>
<evidence type="ECO:0000256" key="1">
    <source>
        <dbReference type="ARBA" id="ARBA00006432"/>
    </source>
</evidence>
<dbReference type="CDD" id="cd05936">
    <property type="entry name" value="FC-FACS_FadD_like"/>
    <property type="match status" value="1"/>
</dbReference>
<feature type="domain" description="AMP-binding enzyme C-terminal" evidence="4">
    <location>
        <begin position="466"/>
        <end position="541"/>
    </location>
</feature>
<dbReference type="STRING" id="1121455.SAMN02745728_00957"/>
<evidence type="ECO:0000313" key="5">
    <source>
        <dbReference type="EMBL" id="SHN57834.1"/>
    </source>
</evidence>
<dbReference type="RefSeq" id="WP_072696628.1">
    <property type="nucleotide sequence ID" value="NZ_FRDI01000003.1"/>
</dbReference>
<organism evidence="5 6">
    <name type="scientific">Desulfovibrio litoralis DSM 11393</name>
    <dbReference type="NCBI Taxonomy" id="1121455"/>
    <lineage>
        <taxon>Bacteria</taxon>
        <taxon>Pseudomonadati</taxon>
        <taxon>Thermodesulfobacteriota</taxon>
        <taxon>Desulfovibrionia</taxon>
        <taxon>Desulfovibrionales</taxon>
        <taxon>Desulfovibrionaceae</taxon>
        <taxon>Desulfovibrio</taxon>
    </lineage>
</organism>
<dbReference type="SUPFAM" id="SSF56801">
    <property type="entry name" value="Acetyl-CoA synthetase-like"/>
    <property type="match status" value="1"/>
</dbReference>
<protein>
    <submittedName>
        <fullName evidence="5">Long-chain acyl-CoA synthetase</fullName>
    </submittedName>
</protein>
<accession>A0A1M7SH96</accession>
<dbReference type="PROSITE" id="PS00455">
    <property type="entry name" value="AMP_BINDING"/>
    <property type="match status" value="1"/>
</dbReference>
<sequence length="554" mass="62650">MNNPWQAFYHNNSNNIRTDFNDPLYALLDNAAKAHPELLACVFHNYKITYKQLQEKAEIFANNLKQQGLQKGDRVILMLPNLPQTLIAFWGIIKAGGVVVFVNPIYTSQEILYFCQDSKARFFISITDCYEKIKALIPQAKSIEKYFLTQASDALGFPLNYIQIFKDFFEKKNKVEYNNKTLKFSVLLKGSKRYSAVINDPKDELALIQYSSGTTGSPKGVMLTHSNLSSDAILTKNMVDSIDINKQNCLCIIPFFHVYGLNLGLLIPTLIQATIFPMPRFNPTETLNTIEKFKITLFPGAPALYIALLQHKDLKKHDVSSLKFCISGSAPISVENMQKFKKHFGVDIIEGYGLSEASPITHLNPFEHHRSGSIGIPILGTEARIVSLENDSTESLAPNTEGELIIKGPQVMKGYWEKPEESSEALKNGWLYTGDIAVMSEDGFFTIVDRKKDMVIVGGYNVYPAEVDKVIMTHPKVASAICVGISHPTRGEILKAFVVLKPEQELTREDLLSYCRENLANYKIPRQVEFRTELPQNYLGKMLRRILRDEEEKK</sequence>
<reference evidence="5 6" key="1">
    <citation type="submission" date="2016-12" db="EMBL/GenBank/DDBJ databases">
        <authorList>
            <person name="Song W.-J."/>
            <person name="Kurnit D.M."/>
        </authorList>
    </citation>
    <scope>NUCLEOTIDE SEQUENCE [LARGE SCALE GENOMIC DNA]</scope>
    <source>
        <strain evidence="5 6">DSM 11393</strain>
    </source>
</reference>